<feature type="domain" description="Plastocyanin-like" evidence="5">
    <location>
        <begin position="56"/>
        <end position="92"/>
    </location>
</feature>
<keyword evidence="3" id="KW-0560">Oxidoreductase</keyword>
<keyword evidence="6" id="KW-0946">Virion</keyword>
<dbReference type="GO" id="GO:0016491">
    <property type="term" value="F:oxidoreductase activity"/>
    <property type="evidence" value="ECO:0007669"/>
    <property type="project" value="UniProtKB-KW"/>
</dbReference>
<dbReference type="AlphaFoldDB" id="A0A1G6T9F4"/>
<comment type="similarity">
    <text evidence="1">Belongs to the multicopper oxidase family.</text>
</comment>
<evidence type="ECO:0000313" key="7">
    <source>
        <dbReference type="Proteomes" id="UP000199501"/>
    </source>
</evidence>
<dbReference type="SUPFAM" id="SSF49503">
    <property type="entry name" value="Cupredoxins"/>
    <property type="match status" value="3"/>
</dbReference>
<dbReference type="PANTHER" id="PTHR48267">
    <property type="entry name" value="CUPREDOXIN SUPERFAMILY PROTEIN"/>
    <property type="match status" value="1"/>
</dbReference>
<dbReference type="OrthoDB" id="345021at2"/>
<dbReference type="Gene3D" id="2.60.40.420">
    <property type="entry name" value="Cupredoxins - blue copper proteins"/>
    <property type="match status" value="3"/>
</dbReference>
<proteinExistence type="inferred from homology"/>
<sequence>MTELISPLAAGTESTFGLTKFLDPLRVPPRIRSRWHQDELTITAVRTTVQLHSQLPRTEVWAYEGGFPGPTIEVASGKQIRVSWTNEIEGTIPLTAVHAPIETAPFNSPGYRNPDGSLPPGVGIIDGVADLPSWTVVHLHGARTGGGNDGWAHNAVLKGASQLTEYPNEQPSTTLWYHDHAMAITRYNVYAGLAGMYLIRDEEEDDLDLPRGEHEVPLIITDRNLDTELDGSLSGRLLYKVPSAVTPAGGVGTLPFSGPFTLVNGKIWPHMDTEARWYRFRVLNASNARFYTLNLIDEAGNLTDAADVPYNDAIRQIGTDGGLLPEPAPLPDGGLTIAPAERADLLIDFSRFPGRRLRLTNTHLTAAPERDIMEFRVEDRPRLDFFELPDRISESFVRLEHGTTLPDDHDHVYVAMVPPGSAGEVHPQMWELRELTDPAEIPTTFPTSGVIQLTDPHSGKIRTFERVATLFDDTTTLFFNHGRWVVWNLINLGGPDHPLHIHLAEFQALSRKQYATVETPVGLVVTGFDVEKGGTTAPLPVPPDGRPLDKQEQGWKDTYQLAPGEMLTVAGHFDGGTGSFMYHCHILDHEDEGMMRPFVVMPAEAARFHVHRFSGGHGHGA</sequence>
<dbReference type="RefSeq" id="WP_091452595.1">
    <property type="nucleotide sequence ID" value="NZ_FMZZ01000009.1"/>
</dbReference>
<feature type="domain" description="Plastocyanin-like" evidence="4">
    <location>
        <begin position="470"/>
        <end position="603"/>
    </location>
</feature>
<evidence type="ECO:0000256" key="1">
    <source>
        <dbReference type="ARBA" id="ARBA00010609"/>
    </source>
</evidence>
<evidence type="ECO:0000259" key="5">
    <source>
        <dbReference type="Pfam" id="PF07732"/>
    </source>
</evidence>
<protein>
    <submittedName>
        <fullName evidence="6">Multicopper oxidase with three cupredoxin domains (Includes cell division protein FtsP and spore coat protein CotA)</fullName>
    </submittedName>
</protein>
<dbReference type="EMBL" id="FMZZ01000009">
    <property type="protein sequence ID" value="SDD25653.1"/>
    <property type="molecule type" value="Genomic_DNA"/>
</dbReference>
<dbReference type="PROSITE" id="PS00080">
    <property type="entry name" value="MULTICOPPER_OXIDASE2"/>
    <property type="match status" value="1"/>
</dbReference>
<organism evidence="6 7">
    <name type="scientific">Actinokineospora iranica</name>
    <dbReference type="NCBI Taxonomy" id="1271860"/>
    <lineage>
        <taxon>Bacteria</taxon>
        <taxon>Bacillati</taxon>
        <taxon>Actinomycetota</taxon>
        <taxon>Actinomycetes</taxon>
        <taxon>Pseudonocardiales</taxon>
        <taxon>Pseudonocardiaceae</taxon>
        <taxon>Actinokineospora</taxon>
    </lineage>
</organism>
<dbReference type="PROSITE" id="PS00079">
    <property type="entry name" value="MULTICOPPER_OXIDASE1"/>
    <property type="match status" value="1"/>
</dbReference>
<dbReference type="Pfam" id="PF07732">
    <property type="entry name" value="Cu-oxidase_3"/>
    <property type="match status" value="2"/>
</dbReference>
<dbReference type="STRING" id="1271860.SAMN05216174_10936"/>
<feature type="domain" description="Plastocyanin-like" evidence="5">
    <location>
        <begin position="131"/>
        <end position="203"/>
    </location>
</feature>
<accession>A0A1G6T9F4</accession>
<dbReference type="InterPro" id="IPR033138">
    <property type="entry name" value="Cu_oxidase_CS"/>
</dbReference>
<keyword evidence="6" id="KW-0131">Cell cycle</keyword>
<name>A0A1G6T9F4_9PSEU</name>
<reference evidence="7" key="1">
    <citation type="submission" date="2016-10" db="EMBL/GenBank/DDBJ databases">
        <authorList>
            <person name="Varghese N."/>
            <person name="Submissions S."/>
        </authorList>
    </citation>
    <scope>NUCLEOTIDE SEQUENCE [LARGE SCALE GENOMIC DNA]</scope>
    <source>
        <strain evidence="7">IBRC-M 10403</strain>
    </source>
</reference>
<dbReference type="CDD" id="cd13844">
    <property type="entry name" value="CuRO_1_BOD_CotA_like"/>
    <property type="match status" value="1"/>
</dbReference>
<dbReference type="InterPro" id="IPR002355">
    <property type="entry name" value="Cu_oxidase_Cu_BS"/>
</dbReference>
<dbReference type="GO" id="GO:0005507">
    <property type="term" value="F:copper ion binding"/>
    <property type="evidence" value="ECO:0007669"/>
    <property type="project" value="InterPro"/>
</dbReference>
<keyword evidence="7" id="KW-1185">Reference proteome</keyword>
<keyword evidence="6" id="KW-0132">Cell division</keyword>
<evidence type="ECO:0000256" key="3">
    <source>
        <dbReference type="ARBA" id="ARBA00023002"/>
    </source>
</evidence>
<keyword evidence="6" id="KW-0167">Capsid protein</keyword>
<dbReference type="PANTHER" id="PTHR48267:SF1">
    <property type="entry name" value="BILIRUBIN OXIDASE"/>
    <property type="match status" value="1"/>
</dbReference>
<gene>
    <name evidence="6" type="ORF">SAMN05216174_10936</name>
</gene>
<evidence type="ECO:0000259" key="4">
    <source>
        <dbReference type="Pfam" id="PF07731"/>
    </source>
</evidence>
<dbReference type="InterPro" id="IPR045087">
    <property type="entry name" value="Cu-oxidase_fam"/>
</dbReference>
<dbReference type="GO" id="GO:0051301">
    <property type="term" value="P:cell division"/>
    <property type="evidence" value="ECO:0007669"/>
    <property type="project" value="UniProtKB-KW"/>
</dbReference>
<dbReference type="InterPro" id="IPR011706">
    <property type="entry name" value="Cu-oxidase_C"/>
</dbReference>
<dbReference type="Pfam" id="PF07731">
    <property type="entry name" value="Cu-oxidase_2"/>
    <property type="match status" value="1"/>
</dbReference>
<keyword evidence="2" id="KW-0479">Metal-binding</keyword>
<dbReference type="Proteomes" id="UP000199501">
    <property type="component" value="Unassembled WGS sequence"/>
</dbReference>
<evidence type="ECO:0000313" key="6">
    <source>
        <dbReference type="EMBL" id="SDD25653.1"/>
    </source>
</evidence>
<dbReference type="InterPro" id="IPR011707">
    <property type="entry name" value="Cu-oxidase-like_N"/>
</dbReference>
<dbReference type="InterPro" id="IPR008972">
    <property type="entry name" value="Cupredoxin"/>
</dbReference>
<evidence type="ECO:0000256" key="2">
    <source>
        <dbReference type="ARBA" id="ARBA00022723"/>
    </source>
</evidence>